<reference evidence="11 13" key="3">
    <citation type="submission" date="2019-07" db="EMBL/GenBank/DDBJ databases">
        <title>Whole genome shotgun sequence of Methylobacterium oxalidis NBRC 107715.</title>
        <authorList>
            <person name="Hosoyama A."/>
            <person name="Uohara A."/>
            <person name="Ohji S."/>
            <person name="Ichikawa N."/>
        </authorList>
    </citation>
    <scope>NUCLEOTIDE SEQUENCE [LARGE SCALE GENOMIC DNA]</scope>
    <source>
        <strain evidence="11 13">NBRC 107715</strain>
    </source>
</reference>
<protein>
    <submittedName>
        <fullName evidence="11">Cytochrome c</fullName>
    </submittedName>
</protein>
<keyword evidence="4" id="KW-0679">Respiratory chain</keyword>
<evidence type="ECO:0000256" key="3">
    <source>
        <dbReference type="ARBA" id="ARBA00022617"/>
    </source>
</evidence>
<evidence type="ECO:0000313" key="13">
    <source>
        <dbReference type="Proteomes" id="UP000321960"/>
    </source>
</evidence>
<accession>A0A512JAQ1</accession>
<evidence type="ECO:0000259" key="10">
    <source>
        <dbReference type="PROSITE" id="PS51007"/>
    </source>
</evidence>
<keyword evidence="14" id="KW-1185">Reference proteome</keyword>
<keyword evidence="7 8" id="KW-0408">Iron</keyword>
<dbReference type="PANTHER" id="PTHR35008">
    <property type="entry name" value="BLL4482 PROTEIN-RELATED"/>
    <property type="match status" value="1"/>
</dbReference>
<comment type="caution">
    <text evidence="11">The sequence shown here is derived from an EMBL/GenBank/DDBJ whole genome shotgun (WGS) entry which is preliminary data.</text>
</comment>
<dbReference type="PROSITE" id="PS51257">
    <property type="entry name" value="PROKAR_LIPOPROTEIN"/>
    <property type="match status" value="1"/>
</dbReference>
<evidence type="ECO:0000256" key="9">
    <source>
        <dbReference type="SAM" id="MobiDB-lite"/>
    </source>
</evidence>
<evidence type="ECO:0000256" key="1">
    <source>
        <dbReference type="ARBA" id="ARBA00001926"/>
    </source>
</evidence>
<feature type="compositionally biased region" description="Low complexity" evidence="9">
    <location>
        <begin position="146"/>
        <end position="156"/>
    </location>
</feature>
<name>A0A512JAQ1_9HYPH</name>
<dbReference type="Gene3D" id="1.10.760.10">
    <property type="entry name" value="Cytochrome c-like domain"/>
    <property type="match status" value="1"/>
</dbReference>
<proteinExistence type="predicted"/>
<reference evidence="14" key="2">
    <citation type="journal article" date="2019" name="Int. J. Syst. Evol. Microbiol.">
        <title>The Global Catalogue of Microorganisms (GCM) 10K type strain sequencing project: providing services to taxonomists for standard genome sequencing and annotation.</title>
        <authorList>
            <consortium name="The Broad Institute Genomics Platform"/>
            <consortium name="The Broad Institute Genome Sequencing Center for Infectious Disease"/>
            <person name="Wu L."/>
            <person name="Ma J."/>
        </authorList>
    </citation>
    <scope>NUCLEOTIDE SEQUENCE [LARGE SCALE GENOMIC DNA]</scope>
    <source>
        <strain evidence="14">NBRC 107715</strain>
    </source>
</reference>
<evidence type="ECO:0000313" key="12">
    <source>
        <dbReference type="EMBL" id="GLS67616.1"/>
    </source>
</evidence>
<feature type="domain" description="Cytochrome c" evidence="10">
    <location>
        <begin position="66"/>
        <end position="144"/>
    </location>
</feature>
<dbReference type="EMBL" id="BJZU01000134">
    <property type="protein sequence ID" value="GEP07044.1"/>
    <property type="molecule type" value="Genomic_DNA"/>
</dbReference>
<dbReference type="PRINTS" id="PR00605">
    <property type="entry name" value="CYTCHROMECIC"/>
</dbReference>
<dbReference type="AlphaFoldDB" id="A0A512JAQ1"/>
<dbReference type="InterPro" id="IPR008168">
    <property type="entry name" value="Cyt_C_IC"/>
</dbReference>
<dbReference type="InterPro" id="IPR009056">
    <property type="entry name" value="Cyt_c-like_dom"/>
</dbReference>
<dbReference type="GO" id="GO:0009055">
    <property type="term" value="F:electron transfer activity"/>
    <property type="evidence" value="ECO:0007669"/>
    <property type="project" value="InterPro"/>
</dbReference>
<keyword evidence="5 8" id="KW-0479">Metal-binding</keyword>
<evidence type="ECO:0000313" key="14">
    <source>
        <dbReference type="Proteomes" id="UP001156856"/>
    </source>
</evidence>
<dbReference type="GO" id="GO:0005506">
    <property type="term" value="F:iron ion binding"/>
    <property type="evidence" value="ECO:0007669"/>
    <property type="project" value="InterPro"/>
</dbReference>
<dbReference type="PANTHER" id="PTHR35008:SF4">
    <property type="entry name" value="BLL4482 PROTEIN"/>
    <property type="match status" value="1"/>
</dbReference>
<dbReference type="Pfam" id="PF13442">
    <property type="entry name" value="Cytochrome_CBB3"/>
    <property type="match status" value="1"/>
</dbReference>
<dbReference type="InterPro" id="IPR036909">
    <property type="entry name" value="Cyt_c-like_dom_sf"/>
</dbReference>
<dbReference type="OrthoDB" id="9811281at2"/>
<sequence>MTRHPLALITLMLALGACQREERAARPSPVGSETQEQVALVKLSPGVPGPTTYTSGKAKEFEGNAYHLSQGKKLFTWYNCNGCHASGGGGMGPALIDDRWIYGGSIENIVQTIREGRPNGMPSFRGRVPDDQIWELAAYVRSMSGNAPASAAPARSDSLHPHPAENRTSPSPPVSGGIVPPSGLLPQ</sequence>
<reference evidence="12" key="4">
    <citation type="submission" date="2023-01" db="EMBL/GenBank/DDBJ databases">
        <title>Draft genome sequence of Methylobacterium oxalidis strain NBRC 107715.</title>
        <authorList>
            <person name="Sun Q."/>
            <person name="Mori K."/>
        </authorList>
    </citation>
    <scope>NUCLEOTIDE SEQUENCE</scope>
    <source>
        <strain evidence="12">NBRC 107715</strain>
    </source>
</reference>
<reference evidence="12" key="1">
    <citation type="journal article" date="2014" name="Int. J. Syst. Evol. Microbiol.">
        <title>Complete genome of a new Firmicutes species belonging to the dominant human colonic microbiota ('Ruminococcus bicirculans') reveals two chromosomes and a selective capacity to utilize plant glucans.</title>
        <authorList>
            <consortium name="NISC Comparative Sequencing Program"/>
            <person name="Wegmann U."/>
            <person name="Louis P."/>
            <person name="Goesmann A."/>
            <person name="Henrissat B."/>
            <person name="Duncan S.H."/>
            <person name="Flint H.J."/>
        </authorList>
    </citation>
    <scope>NUCLEOTIDE SEQUENCE</scope>
    <source>
        <strain evidence="12">NBRC 107715</strain>
    </source>
</reference>
<keyword evidence="6" id="KW-0249">Electron transport</keyword>
<feature type="region of interest" description="Disordered" evidence="9">
    <location>
        <begin position="146"/>
        <end position="187"/>
    </location>
</feature>
<evidence type="ECO:0000256" key="7">
    <source>
        <dbReference type="ARBA" id="ARBA00023004"/>
    </source>
</evidence>
<evidence type="ECO:0000256" key="6">
    <source>
        <dbReference type="ARBA" id="ARBA00022982"/>
    </source>
</evidence>
<dbReference type="Proteomes" id="UP001156856">
    <property type="component" value="Unassembled WGS sequence"/>
</dbReference>
<dbReference type="InterPro" id="IPR051459">
    <property type="entry name" value="Cytochrome_c-type_DH"/>
</dbReference>
<keyword evidence="3 8" id="KW-0349">Heme</keyword>
<dbReference type="SUPFAM" id="SSF46626">
    <property type="entry name" value="Cytochrome c"/>
    <property type="match status" value="1"/>
</dbReference>
<dbReference type="GO" id="GO:0020037">
    <property type="term" value="F:heme binding"/>
    <property type="evidence" value="ECO:0007669"/>
    <property type="project" value="InterPro"/>
</dbReference>
<dbReference type="EMBL" id="BSPK01000114">
    <property type="protein sequence ID" value="GLS67616.1"/>
    <property type="molecule type" value="Genomic_DNA"/>
</dbReference>
<evidence type="ECO:0000313" key="11">
    <source>
        <dbReference type="EMBL" id="GEP07044.1"/>
    </source>
</evidence>
<dbReference type="Proteomes" id="UP000321960">
    <property type="component" value="Unassembled WGS sequence"/>
</dbReference>
<evidence type="ECO:0000256" key="2">
    <source>
        <dbReference type="ARBA" id="ARBA00022448"/>
    </source>
</evidence>
<evidence type="ECO:0000256" key="4">
    <source>
        <dbReference type="ARBA" id="ARBA00022660"/>
    </source>
</evidence>
<dbReference type="PROSITE" id="PS51007">
    <property type="entry name" value="CYTC"/>
    <property type="match status" value="1"/>
</dbReference>
<dbReference type="RefSeq" id="WP_147028540.1">
    <property type="nucleotide sequence ID" value="NZ_BJZU01000134.1"/>
</dbReference>
<gene>
    <name evidence="12" type="ORF">GCM10007888_60000</name>
    <name evidence="11" type="ORF">MOX02_50820</name>
</gene>
<keyword evidence="2" id="KW-0813">Transport</keyword>
<evidence type="ECO:0000256" key="5">
    <source>
        <dbReference type="ARBA" id="ARBA00022723"/>
    </source>
</evidence>
<feature type="compositionally biased region" description="Low complexity" evidence="9">
    <location>
        <begin position="174"/>
        <end position="187"/>
    </location>
</feature>
<evidence type="ECO:0000256" key="8">
    <source>
        <dbReference type="PROSITE-ProRule" id="PRU00433"/>
    </source>
</evidence>
<comment type="cofactor">
    <cofactor evidence="1">
        <name>heme c</name>
        <dbReference type="ChEBI" id="CHEBI:61717"/>
    </cofactor>
</comment>
<organism evidence="11 13">
    <name type="scientific">Methylobacterium oxalidis</name>
    <dbReference type="NCBI Taxonomy" id="944322"/>
    <lineage>
        <taxon>Bacteria</taxon>
        <taxon>Pseudomonadati</taxon>
        <taxon>Pseudomonadota</taxon>
        <taxon>Alphaproteobacteria</taxon>
        <taxon>Hyphomicrobiales</taxon>
        <taxon>Methylobacteriaceae</taxon>
        <taxon>Methylobacterium</taxon>
    </lineage>
</organism>